<sequence length="244" mass="28157">MLAKVSNVKRISFLFIAFFVFSLLGMDHTLAYAASKPVVPHKTTKVVYLTFDDGPSVYTHQLLDILAKNKVKATFFMIDGNMKNYAGQVKRLVKDGNYPGLHSVSHDSRKLYKTNSTNFANEMVTTQATLKRITGFSSHIIRAPYGSTYMNKAMRDYTVKKGFKMWDWTIDSRDWALANNPQQILVNVKKKSGKPQEVILLHERRQTVQMLPAIIDLYKKEDYEFRVYDPKHHIVVNFAKDKRL</sequence>
<dbReference type="RefSeq" id="WP_117324190.1">
    <property type="nucleotide sequence ID" value="NZ_QVTD01000017.1"/>
</dbReference>
<reference evidence="2 3" key="1">
    <citation type="submission" date="2018-08" db="EMBL/GenBank/DDBJ databases">
        <title>Bacillus chawlae sp. nov., Bacillus glennii sp. nov., and Bacillus saganii sp. nov. Isolated from the Vehicle Assembly Building at Kennedy Space Center where the Viking Spacecraft were Assembled.</title>
        <authorList>
            <person name="Seuylemezian A."/>
            <person name="Vaishampayan P."/>
        </authorList>
    </citation>
    <scope>NUCLEOTIDE SEQUENCE [LARGE SCALE GENOMIC DNA]</scope>
    <source>
        <strain evidence="2 3">V44-8</strain>
    </source>
</reference>
<dbReference type="Proteomes" id="UP000262939">
    <property type="component" value="Unassembled WGS sequence"/>
</dbReference>
<keyword evidence="3" id="KW-1185">Reference proteome</keyword>
<dbReference type="CDD" id="cd10944">
    <property type="entry name" value="CE4_SmPgdA_like"/>
    <property type="match status" value="1"/>
</dbReference>
<dbReference type="Pfam" id="PF01522">
    <property type="entry name" value="Polysacc_deac_1"/>
    <property type="match status" value="1"/>
</dbReference>
<dbReference type="InterPro" id="IPR050248">
    <property type="entry name" value="Polysacc_deacetylase_ArnD"/>
</dbReference>
<dbReference type="PANTHER" id="PTHR10587:SF125">
    <property type="entry name" value="POLYSACCHARIDE DEACETYLASE YHEN-RELATED"/>
    <property type="match status" value="1"/>
</dbReference>
<evidence type="ECO:0000259" key="1">
    <source>
        <dbReference type="PROSITE" id="PS51677"/>
    </source>
</evidence>
<dbReference type="SUPFAM" id="SSF88713">
    <property type="entry name" value="Glycoside hydrolase/deacetylase"/>
    <property type="match status" value="1"/>
</dbReference>
<proteinExistence type="predicted"/>
<dbReference type="InterPro" id="IPR002509">
    <property type="entry name" value="NODB_dom"/>
</dbReference>
<dbReference type="GO" id="GO:0005975">
    <property type="term" value="P:carbohydrate metabolic process"/>
    <property type="evidence" value="ECO:0007669"/>
    <property type="project" value="InterPro"/>
</dbReference>
<dbReference type="InterPro" id="IPR011330">
    <property type="entry name" value="Glyco_hydro/deAcase_b/a-brl"/>
</dbReference>
<dbReference type="EMBL" id="QVTD01000017">
    <property type="protein sequence ID" value="RFU61156.1"/>
    <property type="molecule type" value="Genomic_DNA"/>
</dbReference>
<comment type="caution">
    <text evidence="2">The sequence shown here is derived from an EMBL/GenBank/DDBJ whole genome shotgun (WGS) entry which is preliminary data.</text>
</comment>
<evidence type="ECO:0000313" key="3">
    <source>
        <dbReference type="Proteomes" id="UP000262939"/>
    </source>
</evidence>
<dbReference type="GO" id="GO:0016810">
    <property type="term" value="F:hydrolase activity, acting on carbon-nitrogen (but not peptide) bonds"/>
    <property type="evidence" value="ECO:0007669"/>
    <property type="project" value="InterPro"/>
</dbReference>
<dbReference type="OrthoDB" id="258610at2"/>
<gene>
    <name evidence="2" type="ORF">D0466_19450</name>
</gene>
<dbReference type="PROSITE" id="PS51677">
    <property type="entry name" value="NODB"/>
    <property type="match status" value="1"/>
</dbReference>
<feature type="domain" description="NodB homology" evidence="1">
    <location>
        <begin position="45"/>
        <end position="226"/>
    </location>
</feature>
<organism evidence="2 3">
    <name type="scientific">Peribacillus glennii</name>
    <dbReference type="NCBI Taxonomy" id="2303991"/>
    <lineage>
        <taxon>Bacteria</taxon>
        <taxon>Bacillati</taxon>
        <taxon>Bacillota</taxon>
        <taxon>Bacilli</taxon>
        <taxon>Bacillales</taxon>
        <taxon>Bacillaceae</taxon>
        <taxon>Peribacillus</taxon>
    </lineage>
</organism>
<evidence type="ECO:0000313" key="2">
    <source>
        <dbReference type="EMBL" id="RFU61156.1"/>
    </source>
</evidence>
<protein>
    <submittedName>
        <fullName evidence="2">Polysaccharide deacetylase</fullName>
    </submittedName>
</protein>
<accession>A0A372L7D8</accession>
<dbReference type="PANTHER" id="PTHR10587">
    <property type="entry name" value="GLYCOSYL TRANSFERASE-RELATED"/>
    <property type="match status" value="1"/>
</dbReference>
<name>A0A372L7D8_9BACI</name>
<dbReference type="Gene3D" id="3.20.20.370">
    <property type="entry name" value="Glycoside hydrolase/deacetylase"/>
    <property type="match status" value="1"/>
</dbReference>
<dbReference type="AlphaFoldDB" id="A0A372L7D8"/>